<dbReference type="PROSITE" id="PS00444">
    <property type="entry name" value="POLYPRENYL_SYNTHASE_2"/>
    <property type="match status" value="1"/>
</dbReference>
<comment type="catalytic activity">
    <reaction evidence="11">
        <text>isopentenyl diphosphate + (2E)-geranyl diphosphate = (2E,6E)-farnesyl diphosphate + diphosphate</text>
        <dbReference type="Rhea" id="RHEA:19361"/>
        <dbReference type="ChEBI" id="CHEBI:33019"/>
        <dbReference type="ChEBI" id="CHEBI:58057"/>
        <dbReference type="ChEBI" id="CHEBI:128769"/>
        <dbReference type="ChEBI" id="CHEBI:175763"/>
        <dbReference type="EC" id="2.5.1.10"/>
    </reaction>
</comment>
<dbReference type="SUPFAM" id="SSF48576">
    <property type="entry name" value="Terpenoid synthases"/>
    <property type="match status" value="1"/>
</dbReference>
<dbReference type="SFLD" id="SFLDS00005">
    <property type="entry name" value="Isoprenoid_Synthase_Type_I"/>
    <property type="match status" value="1"/>
</dbReference>
<keyword evidence="8" id="KW-0414">Isoprene biosynthesis</keyword>
<evidence type="ECO:0000256" key="2">
    <source>
        <dbReference type="ARBA" id="ARBA00006706"/>
    </source>
</evidence>
<gene>
    <name evidence="13" type="ORF">CLOSTHATH_01449</name>
</gene>
<evidence type="ECO:0000256" key="8">
    <source>
        <dbReference type="ARBA" id="ARBA00023229"/>
    </source>
</evidence>
<dbReference type="GO" id="GO:0016114">
    <property type="term" value="P:terpenoid biosynthetic process"/>
    <property type="evidence" value="ECO:0007669"/>
    <property type="project" value="UniProtKB-ARBA"/>
</dbReference>
<evidence type="ECO:0000256" key="4">
    <source>
        <dbReference type="ARBA" id="ARBA00015100"/>
    </source>
</evidence>
<evidence type="ECO:0000256" key="6">
    <source>
        <dbReference type="ARBA" id="ARBA00022723"/>
    </source>
</evidence>
<organism evidence="13 14">
    <name type="scientific">Hungatella hathewayi DSM 13479</name>
    <dbReference type="NCBI Taxonomy" id="566550"/>
    <lineage>
        <taxon>Bacteria</taxon>
        <taxon>Bacillati</taxon>
        <taxon>Bacillota</taxon>
        <taxon>Clostridia</taxon>
        <taxon>Lachnospirales</taxon>
        <taxon>Lachnospiraceae</taxon>
        <taxon>Hungatella</taxon>
    </lineage>
</organism>
<evidence type="ECO:0000256" key="12">
    <source>
        <dbReference type="RuleBase" id="RU004466"/>
    </source>
</evidence>
<protein>
    <recommendedName>
        <fullName evidence="4">Farnesyl diphosphate synthase</fullName>
        <ecNumber evidence="3">2.5.1.10</ecNumber>
    </recommendedName>
    <alternativeName>
        <fullName evidence="10">(2E,6E)-farnesyl diphosphate synthase</fullName>
    </alternativeName>
    <alternativeName>
        <fullName evidence="9">Geranyltranstransferase</fullName>
    </alternativeName>
</protein>
<dbReference type="SFLD" id="SFLDG01017">
    <property type="entry name" value="Polyprenyl_Transferase_Like"/>
    <property type="match status" value="1"/>
</dbReference>
<keyword evidence="6" id="KW-0479">Metal-binding</keyword>
<dbReference type="PROSITE" id="PS00723">
    <property type="entry name" value="POLYPRENYL_SYNTHASE_1"/>
    <property type="match status" value="1"/>
</dbReference>
<dbReference type="Gene3D" id="1.10.600.10">
    <property type="entry name" value="Farnesyl Diphosphate Synthase"/>
    <property type="match status" value="1"/>
</dbReference>
<dbReference type="EMBL" id="ACIO01000099">
    <property type="protein sequence ID" value="EFD00338.1"/>
    <property type="molecule type" value="Genomic_DNA"/>
</dbReference>
<keyword evidence="7" id="KW-0460">Magnesium</keyword>
<dbReference type="InterPro" id="IPR000092">
    <property type="entry name" value="Polyprenyl_synt"/>
</dbReference>
<dbReference type="InterPro" id="IPR033749">
    <property type="entry name" value="Polyprenyl_synt_CS"/>
</dbReference>
<sequence length="295" mass="32481">MNFNEMLETRTREVEAVVERYLPAADGYQKTVLDAMNYSVRAGGKRLRPMLMEETYRLFGGSGTVVEPFMAAIEMIHTSSLIHDDLPCMDNDELRRGLPTTWVKYGYDMAVLAGDSLLIYAVETAAKAFALTEDAAVVGRCIGILAQKTGIYGMIGGQTVDVELTNKPVPHEKLDFIYHLKTGALLESSMMIGALLAGADEEETRLVEQMAAAIGLAFQIQDDILDVTSSMEVLGKPVLSDEKNNKTTYVTLEGLEKAKQDVASISDDAVRILHELPGENEFLEALIHMLVSREK</sequence>
<keyword evidence="5 12" id="KW-0808">Transferase</keyword>
<dbReference type="GO" id="GO:0004337">
    <property type="term" value="F:(2E,6E)-farnesyl diphosphate synthase activity"/>
    <property type="evidence" value="ECO:0007669"/>
    <property type="project" value="UniProtKB-EC"/>
</dbReference>
<dbReference type="GO" id="GO:0005737">
    <property type="term" value="C:cytoplasm"/>
    <property type="evidence" value="ECO:0007669"/>
    <property type="project" value="UniProtKB-ARBA"/>
</dbReference>
<dbReference type="GO" id="GO:0046872">
    <property type="term" value="F:metal ion binding"/>
    <property type="evidence" value="ECO:0007669"/>
    <property type="project" value="UniProtKB-KW"/>
</dbReference>
<accession>D3ACX1</accession>
<name>D3ACX1_9FIRM</name>
<evidence type="ECO:0000256" key="3">
    <source>
        <dbReference type="ARBA" id="ARBA00012439"/>
    </source>
</evidence>
<dbReference type="NCBIfam" id="NF045485">
    <property type="entry name" value="FPPsyn"/>
    <property type="match status" value="1"/>
</dbReference>
<dbReference type="InterPro" id="IPR053378">
    <property type="entry name" value="Prenyl_diphosphate_synthase"/>
</dbReference>
<comment type="cofactor">
    <cofactor evidence="1">
        <name>Mg(2+)</name>
        <dbReference type="ChEBI" id="CHEBI:18420"/>
    </cofactor>
</comment>
<comment type="caution">
    <text evidence="13">The sequence shown here is derived from an EMBL/GenBank/DDBJ whole genome shotgun (WGS) entry which is preliminary data.</text>
</comment>
<dbReference type="HOGENOM" id="CLU_014015_0_1_9"/>
<evidence type="ECO:0000256" key="11">
    <source>
        <dbReference type="ARBA" id="ARBA00049399"/>
    </source>
</evidence>
<comment type="similarity">
    <text evidence="2 12">Belongs to the FPP/GGPP synthase family.</text>
</comment>
<dbReference type="PANTHER" id="PTHR43281:SF1">
    <property type="entry name" value="FARNESYL DIPHOSPHATE SYNTHASE"/>
    <property type="match status" value="1"/>
</dbReference>
<evidence type="ECO:0000256" key="5">
    <source>
        <dbReference type="ARBA" id="ARBA00022679"/>
    </source>
</evidence>
<dbReference type="AlphaFoldDB" id="D3ACX1"/>
<dbReference type="PANTHER" id="PTHR43281">
    <property type="entry name" value="FARNESYL DIPHOSPHATE SYNTHASE"/>
    <property type="match status" value="1"/>
</dbReference>
<evidence type="ECO:0000256" key="10">
    <source>
        <dbReference type="ARBA" id="ARBA00032873"/>
    </source>
</evidence>
<evidence type="ECO:0000313" key="13">
    <source>
        <dbReference type="EMBL" id="EFD00338.1"/>
    </source>
</evidence>
<evidence type="ECO:0000256" key="1">
    <source>
        <dbReference type="ARBA" id="ARBA00001946"/>
    </source>
</evidence>
<reference evidence="13 14" key="1">
    <citation type="submission" date="2010-01" db="EMBL/GenBank/DDBJ databases">
        <authorList>
            <person name="Weinstock G."/>
            <person name="Sodergren E."/>
            <person name="Clifton S."/>
            <person name="Fulton L."/>
            <person name="Fulton B."/>
            <person name="Courtney L."/>
            <person name="Fronick C."/>
            <person name="Harrison M."/>
            <person name="Strong C."/>
            <person name="Farmer C."/>
            <person name="Delahaunty K."/>
            <person name="Markovic C."/>
            <person name="Hall O."/>
            <person name="Minx P."/>
            <person name="Tomlinson C."/>
            <person name="Mitreva M."/>
            <person name="Nelson J."/>
            <person name="Hou S."/>
            <person name="Wollam A."/>
            <person name="Pepin K.H."/>
            <person name="Johnson M."/>
            <person name="Bhonagiri V."/>
            <person name="Nash W.E."/>
            <person name="Warren W."/>
            <person name="Chinwalla A."/>
            <person name="Mardis E.R."/>
            <person name="Wilson R.K."/>
        </authorList>
    </citation>
    <scope>NUCLEOTIDE SEQUENCE [LARGE SCALE GENOMIC DNA]</scope>
    <source>
        <strain evidence="13 14">DSM 13479</strain>
    </source>
</reference>
<evidence type="ECO:0000256" key="7">
    <source>
        <dbReference type="ARBA" id="ARBA00022842"/>
    </source>
</evidence>
<evidence type="ECO:0000313" key="14">
    <source>
        <dbReference type="Proteomes" id="UP000004968"/>
    </source>
</evidence>
<dbReference type="CDD" id="cd00685">
    <property type="entry name" value="Trans_IPPS_HT"/>
    <property type="match status" value="1"/>
</dbReference>
<dbReference type="InterPro" id="IPR008949">
    <property type="entry name" value="Isoprenoid_synthase_dom_sf"/>
</dbReference>
<dbReference type="EC" id="2.5.1.10" evidence="3"/>
<dbReference type="Pfam" id="PF00348">
    <property type="entry name" value="polyprenyl_synt"/>
    <property type="match status" value="1"/>
</dbReference>
<dbReference type="Proteomes" id="UP000004968">
    <property type="component" value="Unassembled WGS sequence"/>
</dbReference>
<evidence type="ECO:0000256" key="9">
    <source>
        <dbReference type="ARBA" id="ARBA00032380"/>
    </source>
</evidence>
<dbReference type="FunFam" id="1.10.600.10:FF:000001">
    <property type="entry name" value="Geranylgeranyl diphosphate synthase"/>
    <property type="match status" value="1"/>
</dbReference>
<proteinExistence type="inferred from homology"/>